<reference evidence="2 3" key="1">
    <citation type="journal article" date="2018" name="Syst. Appl. Microbiol.">
        <title>Corynebacterium heidelbergense sp. nov., isolated from the preen glands of Egyptian geese (Alopochen aegyptiacus).</title>
        <authorList>
            <person name="Braun M.S."/>
            <person name="Wang E."/>
            <person name="Zimmermann S."/>
            <person name="Wink M."/>
        </authorList>
    </citation>
    <scope>NUCLEOTIDE SEQUENCE [LARGE SCALE GENOMIC DNA]</scope>
    <source>
        <strain evidence="2 3">DSM 104638</strain>
    </source>
</reference>
<sequence length="118" mass="11821">MFTTGVTGMALIGCANSEAPKAPPAPQTTTVTASSSVTMGSAAAGEPAPTLGQEDAAEPPKEPEGPIGFTEAPGQAQPSAMNKTIARCGEPGMYQRGTTFFTDGTSGWTVQCANQPGS</sequence>
<feature type="compositionally biased region" description="Low complexity" evidence="1">
    <location>
        <begin position="27"/>
        <end position="44"/>
    </location>
</feature>
<evidence type="ECO:0000256" key="1">
    <source>
        <dbReference type="SAM" id="MobiDB-lite"/>
    </source>
</evidence>
<organism evidence="2 3">
    <name type="scientific">Corynebacterium heidelbergense</name>
    <dbReference type="NCBI Taxonomy" id="2055947"/>
    <lineage>
        <taxon>Bacteria</taxon>
        <taxon>Bacillati</taxon>
        <taxon>Actinomycetota</taxon>
        <taxon>Actinomycetes</taxon>
        <taxon>Mycobacteriales</taxon>
        <taxon>Corynebacteriaceae</taxon>
        <taxon>Corynebacterium</taxon>
    </lineage>
</organism>
<feature type="region of interest" description="Disordered" evidence="1">
    <location>
        <begin position="16"/>
        <end position="82"/>
    </location>
</feature>
<dbReference type="EMBL" id="PHQP01000022">
    <property type="protein sequence ID" value="RAV34270.1"/>
    <property type="molecule type" value="Genomic_DNA"/>
</dbReference>
<gene>
    <name evidence="2" type="ORF">CWC39_04255</name>
</gene>
<comment type="caution">
    <text evidence="2">The sequence shown here is derived from an EMBL/GenBank/DDBJ whole genome shotgun (WGS) entry which is preliminary data.</text>
</comment>
<proteinExistence type="predicted"/>
<protein>
    <submittedName>
        <fullName evidence="2">Uncharacterized protein</fullName>
    </submittedName>
</protein>
<dbReference type="Proteomes" id="UP000251047">
    <property type="component" value="Unassembled WGS sequence"/>
</dbReference>
<name>A0A364VCC6_9CORY</name>
<dbReference type="AlphaFoldDB" id="A0A364VCC6"/>
<evidence type="ECO:0000313" key="2">
    <source>
        <dbReference type="EMBL" id="RAV34270.1"/>
    </source>
</evidence>
<evidence type="ECO:0000313" key="3">
    <source>
        <dbReference type="Proteomes" id="UP000251047"/>
    </source>
</evidence>
<accession>A0A364VCC6</accession>